<evidence type="ECO:0000256" key="1">
    <source>
        <dbReference type="ARBA" id="ARBA00004370"/>
    </source>
</evidence>
<comment type="similarity">
    <text evidence="2">Belongs to the glycosyltransferase 92 family.</text>
</comment>
<reference evidence="6" key="1">
    <citation type="submission" date="2023-10" db="EMBL/GenBank/DDBJ databases">
        <authorList>
            <person name="Chen Y."/>
            <person name="Shah S."/>
            <person name="Dougan E. K."/>
            <person name="Thang M."/>
            <person name="Chan C."/>
        </authorList>
    </citation>
    <scope>NUCLEOTIDE SEQUENCE [LARGE SCALE GENOMIC DNA]</scope>
</reference>
<keyword evidence="4" id="KW-0808">Transferase</keyword>
<evidence type="ECO:0000313" key="7">
    <source>
        <dbReference type="Proteomes" id="UP001189429"/>
    </source>
</evidence>
<organism evidence="6 7">
    <name type="scientific">Prorocentrum cordatum</name>
    <dbReference type="NCBI Taxonomy" id="2364126"/>
    <lineage>
        <taxon>Eukaryota</taxon>
        <taxon>Sar</taxon>
        <taxon>Alveolata</taxon>
        <taxon>Dinophyceae</taxon>
        <taxon>Prorocentrales</taxon>
        <taxon>Prorocentraceae</taxon>
        <taxon>Prorocentrum</taxon>
    </lineage>
</organism>
<evidence type="ECO:0000256" key="5">
    <source>
        <dbReference type="ARBA" id="ARBA00023136"/>
    </source>
</evidence>
<dbReference type="Pfam" id="PF01697">
    <property type="entry name" value="Glyco_transf_92"/>
    <property type="match status" value="1"/>
</dbReference>
<evidence type="ECO:0000313" key="6">
    <source>
        <dbReference type="EMBL" id="CAK0820937.1"/>
    </source>
</evidence>
<dbReference type="InterPro" id="IPR008166">
    <property type="entry name" value="Glyco_transf_92"/>
</dbReference>
<comment type="caution">
    <text evidence="6">The sequence shown here is derived from an EMBL/GenBank/DDBJ whole genome shotgun (WGS) entry which is preliminary data.</text>
</comment>
<gene>
    <name evidence="6" type="ORF">PCOR1329_LOCUS22413</name>
</gene>
<evidence type="ECO:0008006" key="8">
    <source>
        <dbReference type="Google" id="ProtNLM"/>
    </source>
</evidence>
<comment type="subcellular location">
    <subcellularLocation>
        <location evidence="1">Membrane</location>
    </subcellularLocation>
</comment>
<accession>A0ABN9RV91</accession>
<keyword evidence="7" id="KW-1185">Reference proteome</keyword>
<proteinExistence type="inferred from homology"/>
<sequence>MAKWIAHIDVDEYLDFMDSNVNMRTVADPLPKSDSSDVALLVRNQFWGLLPDSHRSDAPYPCHVNGKSQYIHEVGRRSKVIMRPEHINALFPHFVVRQEGYTEVHPDPTSELRLNHFKLCTASGDGCFGTEQSEWSMVKKLSVDDSDWQRRCSDMLSAKQ</sequence>
<evidence type="ECO:0000256" key="2">
    <source>
        <dbReference type="ARBA" id="ARBA00007647"/>
    </source>
</evidence>
<dbReference type="EMBL" id="CAUYUJ010007490">
    <property type="protein sequence ID" value="CAK0820937.1"/>
    <property type="molecule type" value="Genomic_DNA"/>
</dbReference>
<keyword evidence="3" id="KW-0328">Glycosyltransferase</keyword>
<keyword evidence="5" id="KW-0472">Membrane</keyword>
<name>A0ABN9RV91_9DINO</name>
<dbReference type="Proteomes" id="UP001189429">
    <property type="component" value="Unassembled WGS sequence"/>
</dbReference>
<evidence type="ECO:0000256" key="4">
    <source>
        <dbReference type="ARBA" id="ARBA00022679"/>
    </source>
</evidence>
<evidence type="ECO:0000256" key="3">
    <source>
        <dbReference type="ARBA" id="ARBA00022676"/>
    </source>
</evidence>
<protein>
    <recommendedName>
        <fullName evidence="8">Glycosyltransferase family 92 protein</fullName>
    </recommendedName>
</protein>